<sequence length="76" mass="9180">MTEPNDEFIEISIPSTTEKDDVTYYNVHVKLPYKFYVVNRRYSDFYSIKEKFRDIEFEKQSISVGFFTITQVDVYD</sequence>
<organism evidence="1 2">
    <name type="scientific">Pachysolen tannophilus NRRL Y-2460</name>
    <dbReference type="NCBI Taxonomy" id="669874"/>
    <lineage>
        <taxon>Eukaryota</taxon>
        <taxon>Fungi</taxon>
        <taxon>Dikarya</taxon>
        <taxon>Ascomycota</taxon>
        <taxon>Saccharomycotina</taxon>
        <taxon>Pichiomycetes</taxon>
        <taxon>Pachysolenaceae</taxon>
        <taxon>Pachysolen</taxon>
    </lineage>
</organism>
<dbReference type="OrthoDB" id="428895at2759"/>
<reference evidence="2" key="1">
    <citation type="submission" date="2016-05" db="EMBL/GenBank/DDBJ databases">
        <title>Comparative genomics of biotechnologically important yeasts.</title>
        <authorList>
            <consortium name="DOE Joint Genome Institute"/>
            <person name="Riley R."/>
            <person name="Haridas S."/>
            <person name="Wolfe K.H."/>
            <person name="Lopes M.R."/>
            <person name="Hittinger C.T."/>
            <person name="Goker M."/>
            <person name="Salamov A."/>
            <person name="Wisecaver J."/>
            <person name="Long T.M."/>
            <person name="Aerts A.L."/>
            <person name="Barry K."/>
            <person name="Choi C."/>
            <person name="Clum A."/>
            <person name="Coughlan A.Y."/>
            <person name="Deshpande S."/>
            <person name="Douglass A.P."/>
            <person name="Hanson S.J."/>
            <person name="Klenk H.-P."/>
            <person name="Labutti K."/>
            <person name="Lapidus A."/>
            <person name="Lindquist E."/>
            <person name="Lipzen A."/>
            <person name="Meier-Kolthoff J.P."/>
            <person name="Ohm R.A."/>
            <person name="Otillar R.P."/>
            <person name="Pangilinan J."/>
            <person name="Peng Y."/>
            <person name="Rokas A."/>
            <person name="Rosa C.A."/>
            <person name="Scheuner C."/>
            <person name="Sibirny A.A."/>
            <person name="Slot J.C."/>
            <person name="Stielow J.B."/>
            <person name="Sun H."/>
            <person name="Kurtzman C.P."/>
            <person name="Blackwell M."/>
            <person name="Grigoriev I.V."/>
            <person name="Jeffries T.W."/>
        </authorList>
    </citation>
    <scope>NUCLEOTIDE SEQUENCE [LARGE SCALE GENOMIC DNA]</scope>
    <source>
        <strain evidence="2">NRRL Y-2460</strain>
    </source>
</reference>
<dbReference type="Proteomes" id="UP000094236">
    <property type="component" value="Unassembled WGS sequence"/>
</dbReference>
<keyword evidence="2" id="KW-1185">Reference proteome</keyword>
<dbReference type="InterPro" id="IPR036871">
    <property type="entry name" value="PX_dom_sf"/>
</dbReference>
<dbReference type="AlphaFoldDB" id="A0A1E4TWL3"/>
<evidence type="ECO:0000313" key="2">
    <source>
        <dbReference type="Proteomes" id="UP000094236"/>
    </source>
</evidence>
<dbReference type="Gene3D" id="3.30.1520.10">
    <property type="entry name" value="Phox-like domain"/>
    <property type="match status" value="1"/>
</dbReference>
<dbReference type="SUPFAM" id="SSF64268">
    <property type="entry name" value="PX domain"/>
    <property type="match status" value="1"/>
</dbReference>
<evidence type="ECO:0000313" key="1">
    <source>
        <dbReference type="EMBL" id="ODV96127.1"/>
    </source>
</evidence>
<accession>A0A1E4TWL3</accession>
<dbReference type="GO" id="GO:0035091">
    <property type="term" value="F:phosphatidylinositol binding"/>
    <property type="evidence" value="ECO:0007669"/>
    <property type="project" value="InterPro"/>
</dbReference>
<protein>
    <recommendedName>
        <fullName evidence="3">PX domain-containing protein</fullName>
    </recommendedName>
</protein>
<evidence type="ECO:0008006" key="3">
    <source>
        <dbReference type="Google" id="ProtNLM"/>
    </source>
</evidence>
<dbReference type="EMBL" id="KV454013">
    <property type="protein sequence ID" value="ODV96127.1"/>
    <property type="molecule type" value="Genomic_DNA"/>
</dbReference>
<gene>
    <name evidence="1" type="ORF">PACTADRAFT_2427</name>
</gene>
<name>A0A1E4TWL3_PACTA</name>
<proteinExistence type="predicted"/>